<evidence type="ECO:0000256" key="18">
    <source>
        <dbReference type="SAM" id="MobiDB-lite"/>
    </source>
</evidence>
<dbReference type="AlphaFoldDB" id="Q6CWC6"/>
<keyword evidence="7 16" id="KW-0347">Helicase</keyword>
<dbReference type="SUPFAM" id="SSF52540">
    <property type="entry name" value="P-loop containing nucleoside triphosphate hydrolases"/>
    <property type="match status" value="2"/>
</dbReference>
<dbReference type="FunFam" id="3.40.50.300:FF:001226">
    <property type="entry name" value="ATP-dependent DNA helicase PIF1"/>
    <property type="match status" value="1"/>
</dbReference>
<dbReference type="EMBL" id="CR382122">
    <property type="protein sequence ID" value="CAH02156.1"/>
    <property type="molecule type" value="Genomic_DNA"/>
</dbReference>
<dbReference type="GO" id="GO:0010521">
    <property type="term" value="F:telomerase inhibitor activity"/>
    <property type="evidence" value="ECO:0007669"/>
    <property type="project" value="UniProtKB-UniRule"/>
</dbReference>
<keyword evidence="14 16" id="KW-0539">Nucleus</keyword>
<comment type="function">
    <text evidence="16">DNA-dependent ATPase and 5'-3' DNA helicase required for the maintenance of both mitochondrial and nuclear genome stability. Efficiently unwinds G-quadruplex (G4) DNA structures and forked RNA-DNA hybrids. Resolves G4 structures, preventing replication pausing and double-strand breaks (DSBs) at G4 motifs. Involved in the maintenance of telomeric DNA. Inhibits telomere elongation, de novo telomere formation and telomere addition to DSBs via catalytic inhibition of telomerase. Reduces the processivity of telomerase by displacing active telomerase from DNA ends. Releases telomerase by unwinding the short telomerase RNA/telomeric DNA hybrid that is the intermediate in the telomerase reaction. Involved in the maintenance of ribosomal (rDNA). Required for efficient fork arrest at the replicaion fork barrier within rDNA. Involved in the maintenance of mitochondrial (mtDNA). Required to maintain mtDNA under conditions that introduce dsDNA breaks in mtDNA, either preventing or repairing dsDNA breaks. May inhibit replication progression to allow time for repair. May have a general role in chromosomal replication by affecting Okazaki fragment maturation. May have a role in conjunction with DNA2 helicase/nuclease in 5'-flap extension during Okazaki fragment processing.</text>
</comment>
<feature type="domain" description="DNA helicase Pif1-like DEAD-box helicase" evidence="19">
    <location>
        <begin position="258"/>
        <end position="460"/>
    </location>
</feature>
<dbReference type="GeneID" id="2897298"/>
<dbReference type="InterPro" id="IPR049163">
    <property type="entry name" value="Pif1-like_2B_dom"/>
</dbReference>
<evidence type="ECO:0000256" key="16">
    <source>
        <dbReference type="HAMAP-Rule" id="MF_03176"/>
    </source>
</evidence>
<evidence type="ECO:0000256" key="4">
    <source>
        <dbReference type="ARBA" id="ARBA00022741"/>
    </source>
</evidence>
<dbReference type="Pfam" id="PF05970">
    <property type="entry name" value="PIF1"/>
    <property type="match status" value="1"/>
</dbReference>
<protein>
    <recommendedName>
        <fullName evidence="16">ATP-dependent DNA helicase PIF1</fullName>
        <ecNumber evidence="16">5.6.2.3</ecNumber>
    </recommendedName>
    <alternativeName>
        <fullName evidence="16">DNA 5'-3' helicase PIF1</fullName>
    </alternativeName>
    <alternativeName>
        <fullName evidence="16">DNA repair and recombination helicase PIF1</fullName>
    </alternativeName>
</protein>
<dbReference type="STRING" id="284590.Q6CWC6"/>
<keyword evidence="17" id="KW-0175">Coiled coil</keyword>
<dbReference type="PANTHER" id="PTHR47642">
    <property type="entry name" value="ATP-DEPENDENT DNA HELICASE"/>
    <property type="match status" value="1"/>
</dbReference>
<dbReference type="HAMAP" id="MF_03176">
    <property type="entry name" value="PIF1"/>
    <property type="match status" value="1"/>
</dbReference>
<dbReference type="GO" id="GO:0006281">
    <property type="term" value="P:DNA repair"/>
    <property type="evidence" value="ECO:0007669"/>
    <property type="project" value="UniProtKB-UniRule"/>
</dbReference>
<dbReference type="InterPro" id="IPR010285">
    <property type="entry name" value="DNA_helicase_pif1-like_DEAD"/>
</dbReference>
<keyword evidence="8 16" id="KW-0067">ATP-binding</keyword>
<keyword evidence="10 16" id="KW-0496">Mitochondrion</keyword>
<dbReference type="CDD" id="cd18037">
    <property type="entry name" value="DEXSc_Pif1_like"/>
    <property type="match status" value="1"/>
</dbReference>
<feature type="region of interest" description="Disordered" evidence="18">
    <location>
        <begin position="196"/>
        <end position="219"/>
    </location>
</feature>
<evidence type="ECO:0000256" key="17">
    <source>
        <dbReference type="SAM" id="Coils"/>
    </source>
</evidence>
<keyword evidence="11 16" id="KW-0233">DNA recombination</keyword>
<keyword evidence="4 16" id="KW-0547">Nucleotide-binding</keyword>
<evidence type="ECO:0000313" key="22">
    <source>
        <dbReference type="Proteomes" id="UP000000598"/>
    </source>
</evidence>
<keyword evidence="13 16" id="KW-0413">Isomerase</keyword>
<dbReference type="HOGENOM" id="CLU_001613_0_0_1"/>
<feature type="coiled-coil region" evidence="17">
    <location>
        <begin position="601"/>
        <end position="635"/>
    </location>
</feature>
<name>Q6CWC6_KLULA</name>
<comment type="catalytic activity">
    <reaction evidence="15 16">
        <text>ATP + H2O = ADP + phosphate + H(+)</text>
        <dbReference type="Rhea" id="RHEA:13065"/>
        <dbReference type="ChEBI" id="CHEBI:15377"/>
        <dbReference type="ChEBI" id="CHEBI:15378"/>
        <dbReference type="ChEBI" id="CHEBI:30616"/>
        <dbReference type="ChEBI" id="CHEBI:43474"/>
        <dbReference type="ChEBI" id="CHEBI:456216"/>
        <dbReference type="EC" id="5.6.2.3"/>
    </reaction>
</comment>
<dbReference type="Pfam" id="PF21530">
    <property type="entry name" value="Pif1_2B_dom"/>
    <property type="match status" value="1"/>
</dbReference>
<dbReference type="InterPro" id="IPR048293">
    <property type="entry name" value="PIF1_RRM3_pfh1"/>
</dbReference>
<keyword evidence="9 16" id="KW-0238">DNA-binding</keyword>
<dbReference type="Gene3D" id="3.40.50.300">
    <property type="entry name" value="P-loop containing nucleotide triphosphate hydrolases"/>
    <property type="match status" value="1"/>
</dbReference>
<comment type="subunit">
    <text evidence="16">Monomer. Interacts with telomerase.</text>
</comment>
<keyword evidence="6 16" id="KW-0378">Hydrolase</keyword>
<dbReference type="GO" id="GO:0032211">
    <property type="term" value="P:negative regulation of telomere maintenance via telomerase"/>
    <property type="evidence" value="ECO:0007669"/>
    <property type="project" value="UniProtKB-UniRule"/>
</dbReference>
<evidence type="ECO:0000256" key="14">
    <source>
        <dbReference type="ARBA" id="ARBA00023242"/>
    </source>
</evidence>
<evidence type="ECO:0000256" key="12">
    <source>
        <dbReference type="ARBA" id="ARBA00023204"/>
    </source>
</evidence>
<evidence type="ECO:0000256" key="6">
    <source>
        <dbReference type="ARBA" id="ARBA00022801"/>
    </source>
</evidence>
<evidence type="ECO:0000256" key="15">
    <source>
        <dbReference type="ARBA" id="ARBA00048954"/>
    </source>
</evidence>
<comment type="similarity">
    <text evidence="16">Belongs to the helicase family. PIF1 subfamily.</text>
</comment>
<dbReference type="KEGG" id="kla:KLLA0_B05137g"/>
<keyword evidence="5 16" id="KW-0227">DNA damage</keyword>
<feature type="compositionally biased region" description="Basic and acidic residues" evidence="18">
    <location>
        <begin position="202"/>
        <end position="213"/>
    </location>
</feature>
<gene>
    <name evidence="16" type="primary">PIF1</name>
    <name evidence="21" type="ORF">KLLA0_B05137g</name>
</gene>
<evidence type="ECO:0000259" key="20">
    <source>
        <dbReference type="Pfam" id="PF21530"/>
    </source>
</evidence>
<evidence type="ECO:0000256" key="2">
    <source>
        <dbReference type="ARBA" id="ARBA00004443"/>
    </source>
</evidence>
<feature type="region of interest" description="Disordered" evidence="18">
    <location>
        <begin position="800"/>
        <end position="830"/>
    </location>
</feature>
<dbReference type="GO" id="GO:0005524">
    <property type="term" value="F:ATP binding"/>
    <property type="evidence" value="ECO:0007669"/>
    <property type="project" value="UniProtKB-UniRule"/>
</dbReference>
<dbReference type="GO" id="GO:0003697">
    <property type="term" value="F:single-stranded DNA binding"/>
    <property type="evidence" value="ECO:0007669"/>
    <property type="project" value="UniProtKB-ARBA"/>
</dbReference>
<sequence>MWRNPQKLLVHSRFFSNSSTRQSYLLSQRRFTRLPYCLVRNKSTTSRKMKTERDELIEIIDDDSLEEIEGPIYDAWDTSGDDEILMHVADLEKLNSRYTIQQDNWKKQHQHSKLPPAEYAKKPAGKAITTTFLPQKPMVKSEPNRIPLKEQLTSLNKNVFEDKPFGDRKHFLSSIVPEDTMDDLYELEQQQINEELDQTQTLDKEITPDENPKPRHSHHRQLTFLTQQQSMNEYISNDSRESSVTPEVARKKVRAITLSEEQEHVIELARRKLNIFYTGSAGTGKSVLLRELIKTLKTMYGTSGAVAVTASTGLAACNIGGITLHSFAGIGLGVGDEAMLLKKVRRSAKHRERWKNIKALVIDEISMIDGKLLDKLDGIAKTLRRSSKPFGGIQIILCGDFFQLPPVTKGDQQINFAFQSYSWRTAIDATIILQKVFRQQGDHRFVEMLNEMRMGVISDRTLKEFAELSRPLPNDEIVPAELFSTRAEVDNANYSRLKTLPGETMTYEASDGGVIDNVELRRKLLDNFLAPKKLELKVGAQVMNIKNIDATLVNGSLGKVLAFLDSDTFAFLKGPFNSNKILNDEDVEKLTENPDSEEYWSEEEELTAKQSKQKKKEMELEKNFMKDQQERIQIESPLSETIFDFFITETDSMSSRIKANVERKKEIVRNLHKKARGAKLPLVQFFTPSGDARIVLVRPETWAMEDEKDVPLVSRTQLPLILAWSLSIHKSQGQTLSKVKVDLKRVFEKGQAYVALSRAVSRTGLQVLNFDRTKVKAHDIVVNFYESLSSAKSVMNELNQKKTTDHTKATDSKTVSTASESESRPPQKRNLETMLLNRMRQVKKKSWNEVPTNTVVDLAYDTVPEHTLSQEN</sequence>
<dbReference type="SMR" id="Q6CWC6"/>
<keyword evidence="12 16" id="KW-0234">DNA repair</keyword>
<comment type="subcellular location">
    <subcellularLocation>
        <location evidence="2">Mitochondrion inner membrane</location>
        <topology evidence="2">Peripheral membrane protein</topology>
        <orientation evidence="2">Matrix side</orientation>
    </subcellularLocation>
    <subcellularLocation>
        <location evidence="3">Nucleus</location>
        <location evidence="3">Nucleolus</location>
    </subcellularLocation>
    <subcellularLocation>
        <location evidence="16">Nucleus</location>
    </subcellularLocation>
    <subcellularLocation>
        <location evidence="16">Mitochondrion</location>
    </subcellularLocation>
</comment>
<dbReference type="GO" id="GO:0006310">
    <property type="term" value="P:DNA recombination"/>
    <property type="evidence" value="ECO:0007669"/>
    <property type="project" value="UniProtKB-UniRule"/>
</dbReference>
<dbReference type="GO" id="GO:0016887">
    <property type="term" value="F:ATP hydrolysis activity"/>
    <property type="evidence" value="ECO:0007669"/>
    <property type="project" value="RHEA"/>
</dbReference>
<dbReference type="GO" id="GO:0005743">
    <property type="term" value="C:mitochondrial inner membrane"/>
    <property type="evidence" value="ECO:0007669"/>
    <property type="project" value="UniProtKB-SubCell"/>
</dbReference>
<keyword evidence="22" id="KW-1185">Reference proteome</keyword>
<dbReference type="GO" id="GO:0051880">
    <property type="term" value="F:G-quadruplex DNA binding"/>
    <property type="evidence" value="ECO:0007669"/>
    <property type="project" value="UniProtKB-UniRule"/>
</dbReference>
<feature type="binding site" evidence="16">
    <location>
        <begin position="279"/>
        <end position="286"/>
    </location>
    <ligand>
        <name>ATP</name>
        <dbReference type="ChEBI" id="CHEBI:30616"/>
    </ligand>
</feature>
<dbReference type="CDD" id="cd18809">
    <property type="entry name" value="SF1_C_RecD"/>
    <property type="match status" value="1"/>
</dbReference>
<evidence type="ECO:0000256" key="10">
    <source>
        <dbReference type="ARBA" id="ARBA00023128"/>
    </source>
</evidence>
<evidence type="ECO:0000256" key="11">
    <source>
        <dbReference type="ARBA" id="ARBA00023172"/>
    </source>
</evidence>
<dbReference type="EC" id="5.6.2.3" evidence="16"/>
<dbReference type="PANTHER" id="PTHR47642:SF5">
    <property type="entry name" value="ATP-DEPENDENT DNA HELICASE"/>
    <property type="match status" value="1"/>
</dbReference>
<evidence type="ECO:0000256" key="1">
    <source>
        <dbReference type="ARBA" id="ARBA00001946"/>
    </source>
</evidence>
<dbReference type="InterPro" id="IPR027417">
    <property type="entry name" value="P-loop_NTPase"/>
</dbReference>
<dbReference type="GO" id="GO:0000723">
    <property type="term" value="P:telomere maintenance"/>
    <property type="evidence" value="ECO:0007669"/>
    <property type="project" value="InterPro"/>
</dbReference>
<comment type="cofactor">
    <cofactor evidence="1 16">
        <name>Mg(2+)</name>
        <dbReference type="ChEBI" id="CHEBI:18420"/>
    </cofactor>
</comment>
<evidence type="ECO:0000313" key="21">
    <source>
        <dbReference type="EMBL" id="CAH02156.1"/>
    </source>
</evidence>
<evidence type="ECO:0000259" key="19">
    <source>
        <dbReference type="Pfam" id="PF05970"/>
    </source>
</evidence>
<dbReference type="FunCoup" id="Q6CWC6">
    <property type="interactions" value="859"/>
</dbReference>
<dbReference type="PaxDb" id="284590-Q6CWC6"/>
<feature type="domain" description="DNA helicase Pif1-like 2B" evidence="20">
    <location>
        <begin position="519"/>
        <end position="562"/>
    </location>
</feature>
<dbReference type="eggNOG" id="KOG0987">
    <property type="taxonomic scope" value="Eukaryota"/>
</dbReference>
<feature type="DNA-binding region" evidence="16">
    <location>
        <begin position="751"/>
        <end position="770"/>
    </location>
</feature>
<evidence type="ECO:0000256" key="9">
    <source>
        <dbReference type="ARBA" id="ARBA00023125"/>
    </source>
</evidence>
<evidence type="ECO:0000256" key="8">
    <source>
        <dbReference type="ARBA" id="ARBA00022840"/>
    </source>
</evidence>
<dbReference type="InterPro" id="IPR051055">
    <property type="entry name" value="PIF1_helicase"/>
</dbReference>
<accession>Q6CWC6</accession>
<dbReference type="RefSeq" id="XP_451763.1">
    <property type="nucleotide sequence ID" value="XM_451763.1"/>
</dbReference>
<dbReference type="GO" id="GO:0005730">
    <property type="term" value="C:nucleolus"/>
    <property type="evidence" value="ECO:0007669"/>
    <property type="project" value="UniProtKB-SubCell"/>
</dbReference>
<dbReference type="Proteomes" id="UP000000598">
    <property type="component" value="Chromosome B"/>
</dbReference>
<feature type="compositionally biased region" description="Basic and acidic residues" evidence="18">
    <location>
        <begin position="800"/>
        <end position="811"/>
    </location>
</feature>
<proteinExistence type="inferred from homology"/>
<evidence type="ECO:0000256" key="13">
    <source>
        <dbReference type="ARBA" id="ARBA00023235"/>
    </source>
</evidence>
<dbReference type="GO" id="GO:0043139">
    <property type="term" value="F:5'-3' DNA helicase activity"/>
    <property type="evidence" value="ECO:0007669"/>
    <property type="project" value="UniProtKB-UniRule"/>
</dbReference>
<organism evidence="21 22">
    <name type="scientific">Kluyveromyces lactis (strain ATCC 8585 / CBS 2359 / DSM 70799 / NBRC 1267 / NRRL Y-1140 / WM37)</name>
    <name type="common">Yeast</name>
    <name type="synonym">Candida sphaerica</name>
    <dbReference type="NCBI Taxonomy" id="284590"/>
    <lineage>
        <taxon>Eukaryota</taxon>
        <taxon>Fungi</taxon>
        <taxon>Dikarya</taxon>
        <taxon>Ascomycota</taxon>
        <taxon>Saccharomycotina</taxon>
        <taxon>Saccharomycetes</taxon>
        <taxon>Saccharomycetales</taxon>
        <taxon>Saccharomycetaceae</taxon>
        <taxon>Kluyveromyces</taxon>
    </lineage>
</organism>
<dbReference type="GO" id="GO:0160225">
    <property type="term" value="F:G-quadruplex unwinding activity"/>
    <property type="evidence" value="ECO:0007669"/>
    <property type="project" value="UniProtKB-UniRule"/>
</dbReference>
<evidence type="ECO:0000256" key="7">
    <source>
        <dbReference type="ARBA" id="ARBA00022806"/>
    </source>
</evidence>
<dbReference type="OMA" id="FAFESKA"/>
<feature type="compositionally biased region" description="Basic and acidic residues" evidence="18">
    <location>
        <begin position="821"/>
        <end position="830"/>
    </location>
</feature>
<reference evidence="21 22" key="1">
    <citation type="journal article" date="2004" name="Nature">
        <title>Genome evolution in yeasts.</title>
        <authorList>
            <consortium name="Genolevures"/>
            <person name="Dujon B."/>
            <person name="Sherman D."/>
            <person name="Fischer G."/>
            <person name="Durrens P."/>
            <person name="Casaregola S."/>
            <person name="Lafontaine I."/>
            <person name="de Montigny J."/>
            <person name="Marck C."/>
            <person name="Neuveglise C."/>
            <person name="Talla E."/>
            <person name="Goffard N."/>
            <person name="Frangeul L."/>
            <person name="Aigle M."/>
            <person name="Anthouard V."/>
            <person name="Babour A."/>
            <person name="Barbe V."/>
            <person name="Barnay S."/>
            <person name="Blanchin S."/>
            <person name="Beckerich J.M."/>
            <person name="Beyne E."/>
            <person name="Bleykasten C."/>
            <person name="Boisrame A."/>
            <person name="Boyer J."/>
            <person name="Cattolico L."/>
            <person name="Confanioleri F."/>
            <person name="de Daruvar A."/>
            <person name="Despons L."/>
            <person name="Fabre E."/>
            <person name="Fairhead C."/>
            <person name="Ferry-Dumazet H."/>
            <person name="Groppi A."/>
            <person name="Hantraye F."/>
            <person name="Hennequin C."/>
            <person name="Jauniaux N."/>
            <person name="Joyet P."/>
            <person name="Kachouri R."/>
            <person name="Kerrest A."/>
            <person name="Koszul R."/>
            <person name="Lemaire M."/>
            <person name="Lesur I."/>
            <person name="Ma L."/>
            <person name="Muller H."/>
            <person name="Nicaud J.M."/>
            <person name="Nikolski M."/>
            <person name="Oztas S."/>
            <person name="Ozier-Kalogeropoulos O."/>
            <person name="Pellenz S."/>
            <person name="Potier S."/>
            <person name="Richard G.F."/>
            <person name="Straub M.L."/>
            <person name="Suleau A."/>
            <person name="Swennene D."/>
            <person name="Tekaia F."/>
            <person name="Wesolowski-Louvel M."/>
            <person name="Westhof E."/>
            <person name="Wirth B."/>
            <person name="Zeniou-Meyer M."/>
            <person name="Zivanovic I."/>
            <person name="Bolotin-Fukuhara M."/>
            <person name="Thierry A."/>
            <person name="Bouchier C."/>
            <person name="Caudron B."/>
            <person name="Scarpelli C."/>
            <person name="Gaillardin C."/>
            <person name="Weissenbach J."/>
            <person name="Wincker P."/>
            <person name="Souciet J.L."/>
        </authorList>
    </citation>
    <scope>NUCLEOTIDE SEQUENCE [LARGE SCALE GENOMIC DNA]</scope>
    <source>
        <strain evidence="22">ATCC 8585 / CBS 2359 / DSM 70799 / NBRC 1267 / NRRL Y-1140 / WM37</strain>
    </source>
</reference>
<evidence type="ECO:0000256" key="5">
    <source>
        <dbReference type="ARBA" id="ARBA00022763"/>
    </source>
</evidence>
<dbReference type="InParanoid" id="Q6CWC6"/>
<evidence type="ECO:0000256" key="3">
    <source>
        <dbReference type="ARBA" id="ARBA00004604"/>
    </source>
</evidence>